<dbReference type="EMBL" id="JAZHOF010000003">
    <property type="protein sequence ID" value="MEJ8571682.1"/>
    <property type="molecule type" value="Genomic_DNA"/>
</dbReference>
<evidence type="ECO:0000259" key="1">
    <source>
        <dbReference type="Pfam" id="PF10005"/>
    </source>
</evidence>
<reference evidence="2 3" key="1">
    <citation type="submission" date="2024-02" db="EMBL/GenBank/DDBJ databases">
        <title>Genome analysis and characterization of Microbaculum marinisediminis sp. nov., isolated from marine sediment.</title>
        <authorList>
            <person name="Du Z.-J."/>
            <person name="Ye Y.-Q."/>
            <person name="Zhang Z.-R."/>
            <person name="Yuan S.-M."/>
            <person name="Zhang X.-Y."/>
        </authorList>
    </citation>
    <scope>NUCLEOTIDE SEQUENCE [LARGE SCALE GENOMIC DNA]</scope>
    <source>
        <strain evidence="2 3">SDUM1044001</strain>
    </source>
</reference>
<dbReference type="RefSeq" id="WP_340329507.1">
    <property type="nucleotide sequence ID" value="NZ_JAZHOF010000003.1"/>
</dbReference>
<keyword evidence="3" id="KW-1185">Reference proteome</keyword>
<dbReference type="PIRSF" id="PIRSF012641">
    <property type="entry name" value="UCP012641"/>
    <property type="match status" value="1"/>
</dbReference>
<dbReference type="Pfam" id="PF10005">
    <property type="entry name" value="Zn_ribbon_DZR_6"/>
    <property type="match status" value="1"/>
</dbReference>
<dbReference type="Pfam" id="PF15887">
    <property type="entry name" value="Peptidase_Mx"/>
    <property type="match status" value="1"/>
</dbReference>
<dbReference type="InterPro" id="IPR011201">
    <property type="entry name" value="Zinc-ribbon_6_bact"/>
</dbReference>
<evidence type="ECO:0000313" key="3">
    <source>
        <dbReference type="Proteomes" id="UP001378188"/>
    </source>
</evidence>
<protein>
    <submittedName>
        <fullName evidence="2">Zinc-binding peptidase</fullName>
    </submittedName>
</protein>
<accession>A0AAW9RHL0</accession>
<organism evidence="2 3">
    <name type="scientific">Microbaculum marinum</name>
    <dbReference type="NCBI Taxonomy" id="1764581"/>
    <lineage>
        <taxon>Bacteria</taxon>
        <taxon>Pseudomonadati</taxon>
        <taxon>Pseudomonadota</taxon>
        <taxon>Alphaproteobacteria</taxon>
        <taxon>Hyphomicrobiales</taxon>
        <taxon>Tepidamorphaceae</taxon>
        <taxon>Microbaculum</taxon>
    </lineage>
</organism>
<dbReference type="AlphaFoldDB" id="A0AAW9RHL0"/>
<name>A0AAW9RHL0_9HYPH</name>
<evidence type="ECO:0000313" key="2">
    <source>
        <dbReference type="EMBL" id="MEJ8571682.1"/>
    </source>
</evidence>
<dbReference type="Proteomes" id="UP001378188">
    <property type="component" value="Unassembled WGS sequence"/>
</dbReference>
<gene>
    <name evidence="2" type="ORF">V3328_09380</name>
</gene>
<dbReference type="Gene3D" id="3.40.390.70">
    <property type="match status" value="1"/>
</dbReference>
<sequence>MKLFQCQNCGQPVYFENVACERCGARLGFRTEDMQMYALVQDAGSHWRPAAGPSEALRFCANAGHGACNWLVPAGSASDFCIACAPNRTIPDLSDELNLQHWRKLEASKRHLFYSLLRLGLPLNDEAAAPGTELAFELIGDTDPDTPVLTGHADGLITINLAEADDAEREARRTAMGEPYRTLLGHFRHEIGHYYWDRLVRDGGRLESCRAMFGDERRDYQQALADNYEKGPPDDWRERFVSSYASAHPWEDFAETWAHYLHIIDTLETAEAFGLRTRPNIPNGETLGHTVTFDPYDDVPFDKIITAWLPLTVAVNSLNRSMGQPDLYPFVLPPPTIGKLEYIHRLVHGATPAD</sequence>
<dbReference type="InterPro" id="IPR031321">
    <property type="entry name" value="UCP012641"/>
</dbReference>
<proteinExistence type="predicted"/>
<feature type="domain" description="Zinc-ribbon" evidence="1">
    <location>
        <begin position="3"/>
        <end position="95"/>
    </location>
</feature>
<comment type="caution">
    <text evidence="2">The sequence shown here is derived from an EMBL/GenBank/DDBJ whole genome shotgun (WGS) entry which is preliminary data.</text>
</comment>